<dbReference type="PANTHER" id="PTHR24363:SF0">
    <property type="entry name" value="SERINE_THREONINE KINASE LIKE DOMAIN CONTAINING 1"/>
    <property type="match status" value="1"/>
</dbReference>
<dbReference type="Gene3D" id="3.30.200.20">
    <property type="entry name" value="Phosphorylase Kinase, domain 1"/>
    <property type="match status" value="1"/>
</dbReference>
<dbReference type="EC" id="2.7.11.1" evidence="1"/>
<dbReference type="EMBL" id="WPCU01000005">
    <property type="protein sequence ID" value="MVA76150.1"/>
    <property type="molecule type" value="Genomic_DNA"/>
</dbReference>
<evidence type="ECO:0000256" key="2">
    <source>
        <dbReference type="ARBA" id="ARBA00022527"/>
    </source>
</evidence>
<dbReference type="Proteomes" id="UP000435304">
    <property type="component" value="Unassembled WGS sequence"/>
</dbReference>
<dbReference type="Pfam" id="PF16918">
    <property type="entry name" value="PknG_TPR"/>
    <property type="match status" value="1"/>
</dbReference>
<comment type="catalytic activity">
    <reaction evidence="7">
        <text>L-threonyl-[protein] + ATP = O-phospho-L-threonyl-[protein] + ADP + H(+)</text>
        <dbReference type="Rhea" id="RHEA:46608"/>
        <dbReference type="Rhea" id="RHEA-COMP:11060"/>
        <dbReference type="Rhea" id="RHEA-COMP:11605"/>
        <dbReference type="ChEBI" id="CHEBI:15378"/>
        <dbReference type="ChEBI" id="CHEBI:30013"/>
        <dbReference type="ChEBI" id="CHEBI:30616"/>
        <dbReference type="ChEBI" id="CHEBI:61977"/>
        <dbReference type="ChEBI" id="CHEBI:456216"/>
        <dbReference type="EC" id="2.7.11.1"/>
    </reaction>
</comment>
<dbReference type="Pfam" id="PF00069">
    <property type="entry name" value="Pkinase"/>
    <property type="match status" value="1"/>
</dbReference>
<proteinExistence type="predicted"/>
<dbReference type="AlphaFoldDB" id="A0A6A9V0Y2"/>
<dbReference type="GO" id="GO:0004674">
    <property type="term" value="F:protein serine/threonine kinase activity"/>
    <property type="evidence" value="ECO:0007669"/>
    <property type="project" value="UniProtKB-KW"/>
</dbReference>
<feature type="region of interest" description="Disordered" evidence="9">
    <location>
        <begin position="93"/>
        <end position="115"/>
    </location>
</feature>
<keyword evidence="2" id="KW-0723">Serine/threonine-protein kinase</keyword>
<evidence type="ECO:0000259" key="10">
    <source>
        <dbReference type="PROSITE" id="PS50011"/>
    </source>
</evidence>
<evidence type="ECO:0000256" key="7">
    <source>
        <dbReference type="ARBA" id="ARBA00047899"/>
    </source>
</evidence>
<evidence type="ECO:0000313" key="11">
    <source>
        <dbReference type="EMBL" id="MVA76150.1"/>
    </source>
</evidence>
<dbReference type="Pfam" id="PF16919">
    <property type="entry name" value="PknG_rubred"/>
    <property type="match status" value="1"/>
</dbReference>
<dbReference type="InterPro" id="IPR011009">
    <property type="entry name" value="Kinase-like_dom_sf"/>
</dbReference>
<keyword evidence="5 11" id="KW-0418">Kinase</keyword>
<keyword evidence="12" id="KW-1185">Reference proteome</keyword>
<evidence type="ECO:0000256" key="1">
    <source>
        <dbReference type="ARBA" id="ARBA00012513"/>
    </source>
</evidence>
<dbReference type="PANTHER" id="PTHR24363">
    <property type="entry name" value="SERINE/THREONINE PROTEIN KINASE"/>
    <property type="match status" value="1"/>
</dbReference>
<evidence type="ECO:0000313" key="12">
    <source>
        <dbReference type="Proteomes" id="UP000435304"/>
    </source>
</evidence>
<dbReference type="RefSeq" id="WP_331714585.1">
    <property type="nucleotide sequence ID" value="NZ_WPCU01000005.1"/>
</dbReference>
<dbReference type="Gene3D" id="1.25.40.10">
    <property type="entry name" value="Tetratricopeptide repeat domain"/>
    <property type="match status" value="1"/>
</dbReference>
<dbReference type="SUPFAM" id="SSF56112">
    <property type="entry name" value="Protein kinase-like (PK-like)"/>
    <property type="match status" value="1"/>
</dbReference>
<evidence type="ECO:0000256" key="6">
    <source>
        <dbReference type="ARBA" id="ARBA00022840"/>
    </source>
</evidence>
<evidence type="ECO:0000256" key="9">
    <source>
        <dbReference type="SAM" id="MobiDB-lite"/>
    </source>
</evidence>
<comment type="catalytic activity">
    <reaction evidence="8">
        <text>L-seryl-[protein] + ATP = O-phospho-L-seryl-[protein] + ADP + H(+)</text>
        <dbReference type="Rhea" id="RHEA:17989"/>
        <dbReference type="Rhea" id="RHEA-COMP:9863"/>
        <dbReference type="Rhea" id="RHEA-COMP:11604"/>
        <dbReference type="ChEBI" id="CHEBI:15378"/>
        <dbReference type="ChEBI" id="CHEBI:29999"/>
        <dbReference type="ChEBI" id="CHEBI:30616"/>
        <dbReference type="ChEBI" id="CHEBI:83421"/>
        <dbReference type="ChEBI" id="CHEBI:456216"/>
        <dbReference type="EC" id="2.7.11.1"/>
    </reaction>
</comment>
<sequence>MSTPPPPAATPGPPHEADLLDGPASGSGTSRGSARLGSVRLGSARVRGARAAARRGTASARLRHARIGAGLTEVPPAPVVDAAAAVMRDPTVPERRRSCPTCGAAVGRSRDGRPGRTEGFCPQCRSPYSFTPKLSPGELVAGQYEVVGCLAHGGMGWIYLARDRNVSDRWVVLKGLLNSADPDALAAALAESRFLAQVQHPLIVEIYNFVSHDGAGYIVMEYVGGRSLKELLKDRMRANGGVYDPLPPDQAIAYVLEVLPAFAYLHDLGLVYCDFKPDNVVQVGDSLKLIDLGGVRRVDDQDSAIYGTLGYQAPEVATQGTSVASDIYTIGRTLMVLCTEFRGYQTTYLHSLPPVAETELFARHDSLYRLLARCCAPDPADRFTSADELRLQLLGLLREEVAARTGATPLTSAASMLFETPSASTETLGWHDLPRLRPDTGDPQHAWLQGVDLPDPRERLRVLEQHAPERSAEVLLALCRAALELGDRTRLEDGVAELLAADPWEWRAVWMAGLGALQAGDAETAKASFNAVYGQVPGELAPKLALALACEQGPDSDLAEVLYRRCASTDAAYVSPAAFGLARIRARAGDLPGSLAALDLVPATSRGYADSRRLRAQHLVVLGTTMADYAEALRSLDDADLGDSERDRLTVDVLQAALHLRRRSPAEPLVPLGPWSSDEGGLRDGLEHTYRRMARRTSDRAERIRLVDTANAVRKWSRT</sequence>
<dbReference type="CDD" id="cd14014">
    <property type="entry name" value="STKc_PknB_like"/>
    <property type="match status" value="1"/>
</dbReference>
<keyword evidence="4" id="KW-0547">Nucleotide-binding</keyword>
<dbReference type="PROSITE" id="PS50011">
    <property type="entry name" value="PROTEIN_KINASE_DOM"/>
    <property type="match status" value="1"/>
</dbReference>
<dbReference type="GO" id="GO:0005524">
    <property type="term" value="F:ATP binding"/>
    <property type="evidence" value="ECO:0007669"/>
    <property type="project" value="UniProtKB-KW"/>
</dbReference>
<evidence type="ECO:0000256" key="4">
    <source>
        <dbReference type="ARBA" id="ARBA00022741"/>
    </source>
</evidence>
<dbReference type="InterPro" id="IPR011990">
    <property type="entry name" value="TPR-like_helical_dom_sf"/>
</dbReference>
<organism evidence="11 12">
    <name type="scientific">Auraticoccus cholistanensis</name>
    <dbReference type="NCBI Taxonomy" id="2656650"/>
    <lineage>
        <taxon>Bacteria</taxon>
        <taxon>Bacillati</taxon>
        <taxon>Actinomycetota</taxon>
        <taxon>Actinomycetes</taxon>
        <taxon>Propionibacteriales</taxon>
        <taxon>Propionibacteriaceae</taxon>
        <taxon>Auraticoccus</taxon>
    </lineage>
</organism>
<evidence type="ECO:0000256" key="8">
    <source>
        <dbReference type="ARBA" id="ARBA00048679"/>
    </source>
</evidence>
<dbReference type="SUPFAM" id="SSF48452">
    <property type="entry name" value="TPR-like"/>
    <property type="match status" value="1"/>
</dbReference>
<gene>
    <name evidence="11" type="ORF">GC722_08955</name>
</gene>
<reference evidence="11 12" key="1">
    <citation type="submission" date="2019-12" db="EMBL/GenBank/DDBJ databases">
        <title>Auraticoccus cholistani sp. nov., an actinomycete isolated from soil of Cholistan desert.</title>
        <authorList>
            <person name="Cheema M.T."/>
        </authorList>
    </citation>
    <scope>NUCLEOTIDE SEQUENCE [LARGE SCALE GENOMIC DNA]</scope>
    <source>
        <strain evidence="11 12">F435</strain>
    </source>
</reference>
<accession>A0A6A9V0Y2</accession>
<feature type="compositionally biased region" description="Low complexity" evidence="9">
    <location>
        <begin position="22"/>
        <end position="59"/>
    </location>
</feature>
<evidence type="ECO:0000256" key="3">
    <source>
        <dbReference type="ARBA" id="ARBA00022679"/>
    </source>
</evidence>
<feature type="compositionally biased region" description="Pro residues" evidence="9">
    <location>
        <begin position="1"/>
        <end position="14"/>
    </location>
</feature>
<dbReference type="InterPro" id="IPR000719">
    <property type="entry name" value="Prot_kinase_dom"/>
</dbReference>
<comment type="caution">
    <text evidence="11">The sequence shown here is derived from an EMBL/GenBank/DDBJ whole genome shotgun (WGS) entry which is preliminary data.</text>
</comment>
<dbReference type="FunFam" id="1.10.510.10:FF:000306">
    <property type="entry name" value="Serine/threonine protein kinase"/>
    <property type="match status" value="1"/>
</dbReference>
<name>A0A6A9V0Y2_9ACTN</name>
<protein>
    <recommendedName>
        <fullName evidence="1">non-specific serine/threonine protein kinase</fullName>
        <ecNumber evidence="1">2.7.11.1</ecNumber>
    </recommendedName>
</protein>
<feature type="domain" description="Protein kinase" evidence="10">
    <location>
        <begin position="144"/>
        <end position="394"/>
    </location>
</feature>
<dbReference type="InterPro" id="IPR031636">
    <property type="entry name" value="PknG_TPR"/>
</dbReference>
<keyword evidence="3" id="KW-0808">Transferase</keyword>
<feature type="region of interest" description="Disordered" evidence="9">
    <location>
        <begin position="1"/>
        <end position="59"/>
    </location>
</feature>
<keyword evidence="6" id="KW-0067">ATP-binding</keyword>
<dbReference type="InterPro" id="IPR031634">
    <property type="entry name" value="PknG_rubred"/>
</dbReference>
<dbReference type="Gene3D" id="1.10.510.10">
    <property type="entry name" value="Transferase(Phosphotransferase) domain 1"/>
    <property type="match status" value="1"/>
</dbReference>
<evidence type="ECO:0000256" key="5">
    <source>
        <dbReference type="ARBA" id="ARBA00022777"/>
    </source>
</evidence>